<dbReference type="EMBL" id="JAJADQ010000013">
    <property type="protein sequence ID" value="MCB2380069.1"/>
    <property type="molecule type" value="Genomic_DNA"/>
</dbReference>
<comment type="caution">
    <text evidence="2">The sequence shown here is derived from an EMBL/GenBank/DDBJ whole genome shotgun (WGS) entry which is preliminary data.</text>
</comment>
<organism evidence="2 3">
    <name type="scientific">Hymenobacter nitidus</name>
    <dbReference type="NCBI Taxonomy" id="2880929"/>
    <lineage>
        <taxon>Bacteria</taxon>
        <taxon>Pseudomonadati</taxon>
        <taxon>Bacteroidota</taxon>
        <taxon>Cytophagia</taxon>
        <taxon>Cytophagales</taxon>
        <taxon>Hymenobacteraceae</taxon>
        <taxon>Hymenobacter</taxon>
    </lineage>
</organism>
<evidence type="ECO:0000256" key="1">
    <source>
        <dbReference type="SAM" id="MobiDB-lite"/>
    </source>
</evidence>
<dbReference type="Proteomes" id="UP001165297">
    <property type="component" value="Unassembled WGS sequence"/>
</dbReference>
<proteinExistence type="predicted"/>
<protein>
    <submittedName>
        <fullName evidence="2">Uncharacterized protein</fullName>
    </submittedName>
</protein>
<reference evidence="2" key="1">
    <citation type="submission" date="2021-10" db="EMBL/GenBank/DDBJ databases">
        <authorList>
            <person name="Dean J.D."/>
            <person name="Kim M.K."/>
            <person name="Newey C.N."/>
            <person name="Stoker T.S."/>
            <person name="Thompson D.W."/>
            <person name="Grose J.H."/>
        </authorList>
    </citation>
    <scope>NUCLEOTIDE SEQUENCE</scope>
    <source>
        <strain evidence="2">BT635</strain>
    </source>
</reference>
<evidence type="ECO:0000313" key="2">
    <source>
        <dbReference type="EMBL" id="MCB2380069.1"/>
    </source>
</evidence>
<feature type="region of interest" description="Disordered" evidence="1">
    <location>
        <begin position="89"/>
        <end position="114"/>
    </location>
</feature>
<sequence length="114" mass="12080">MKATHLLTVESSFVLTGLGVLVRGAAAAEAFSQFDRHTALAVVLVLADGREIHTVASVEEITRPAPTSGMPALTEHALLLQLPKPVALPPGTEVRLSEQPSTETQLHQKAPLND</sequence>
<accession>A0ABS8AJ13</accession>
<feature type="compositionally biased region" description="Polar residues" evidence="1">
    <location>
        <begin position="98"/>
        <end position="107"/>
    </location>
</feature>
<name>A0ABS8AJ13_9BACT</name>
<dbReference type="RefSeq" id="WP_226189722.1">
    <property type="nucleotide sequence ID" value="NZ_JAJADQ010000013.1"/>
</dbReference>
<evidence type="ECO:0000313" key="3">
    <source>
        <dbReference type="Proteomes" id="UP001165297"/>
    </source>
</evidence>
<gene>
    <name evidence="2" type="ORF">LGH70_20915</name>
</gene>
<keyword evidence="3" id="KW-1185">Reference proteome</keyword>